<evidence type="ECO:0000313" key="20">
    <source>
        <dbReference type="EMBL" id="USG62291.1"/>
    </source>
</evidence>
<evidence type="ECO:0000256" key="8">
    <source>
        <dbReference type="ARBA" id="ARBA00022573"/>
    </source>
</evidence>
<evidence type="ECO:0000313" key="21">
    <source>
        <dbReference type="Proteomes" id="UP001056291"/>
    </source>
</evidence>
<comment type="function">
    <text evidence="14 19">Joins adenosylcobinamide-GDP and alpha-ribazole to generate adenosylcobalamin (Ado-cobalamin). Also synthesizes adenosylcobalamin 5'-phosphate from adenosylcobinamide-GDP and alpha-ribazole 5'-phosphate.</text>
</comment>
<keyword evidence="12 19" id="KW-1133">Transmembrane helix</keyword>
<evidence type="ECO:0000256" key="18">
    <source>
        <dbReference type="ARBA" id="ARBA00049504"/>
    </source>
</evidence>
<dbReference type="InterPro" id="IPR003805">
    <property type="entry name" value="CobS"/>
</dbReference>
<keyword evidence="11 19" id="KW-0460">Magnesium</keyword>
<feature type="transmembrane region" description="Helical" evidence="19">
    <location>
        <begin position="217"/>
        <end position="237"/>
    </location>
</feature>
<organism evidence="20 21">
    <name type="scientific">Sneathiella marina</name>
    <dbReference type="NCBI Taxonomy" id="2950108"/>
    <lineage>
        <taxon>Bacteria</taxon>
        <taxon>Pseudomonadati</taxon>
        <taxon>Pseudomonadota</taxon>
        <taxon>Alphaproteobacteria</taxon>
        <taxon>Sneathiellales</taxon>
        <taxon>Sneathiellaceae</taxon>
        <taxon>Sneathiella</taxon>
    </lineage>
</organism>
<dbReference type="EMBL" id="CP098747">
    <property type="protein sequence ID" value="USG62291.1"/>
    <property type="molecule type" value="Genomic_DNA"/>
</dbReference>
<comment type="similarity">
    <text evidence="4 19">Belongs to the CobS family.</text>
</comment>
<evidence type="ECO:0000256" key="2">
    <source>
        <dbReference type="ARBA" id="ARBA00004651"/>
    </source>
</evidence>
<feature type="transmembrane region" description="Helical" evidence="19">
    <location>
        <begin position="191"/>
        <end position="210"/>
    </location>
</feature>
<evidence type="ECO:0000256" key="4">
    <source>
        <dbReference type="ARBA" id="ARBA00010561"/>
    </source>
</evidence>
<dbReference type="Proteomes" id="UP001056291">
    <property type="component" value="Chromosome"/>
</dbReference>
<evidence type="ECO:0000256" key="13">
    <source>
        <dbReference type="ARBA" id="ARBA00023136"/>
    </source>
</evidence>
<comment type="catalytic activity">
    <reaction evidence="17 19">
        <text>alpha-ribazole + adenosylcob(III)inamide-GDP = adenosylcob(III)alamin + GMP + H(+)</text>
        <dbReference type="Rhea" id="RHEA:16049"/>
        <dbReference type="ChEBI" id="CHEBI:10329"/>
        <dbReference type="ChEBI" id="CHEBI:15378"/>
        <dbReference type="ChEBI" id="CHEBI:18408"/>
        <dbReference type="ChEBI" id="CHEBI:58115"/>
        <dbReference type="ChEBI" id="CHEBI:60487"/>
        <dbReference type="EC" id="2.7.8.26"/>
    </reaction>
</comment>
<keyword evidence="7 19" id="KW-1003">Cell membrane</keyword>
<feature type="transmembrane region" description="Helical" evidence="19">
    <location>
        <begin position="51"/>
        <end position="72"/>
    </location>
</feature>
<evidence type="ECO:0000256" key="5">
    <source>
        <dbReference type="ARBA" id="ARBA00013200"/>
    </source>
</evidence>
<evidence type="ECO:0000256" key="14">
    <source>
        <dbReference type="ARBA" id="ARBA00025228"/>
    </source>
</evidence>
<keyword evidence="10 19" id="KW-0812">Transmembrane</keyword>
<comment type="cofactor">
    <cofactor evidence="1 19">
        <name>Mg(2+)</name>
        <dbReference type="ChEBI" id="CHEBI:18420"/>
    </cofactor>
</comment>
<evidence type="ECO:0000256" key="17">
    <source>
        <dbReference type="ARBA" id="ARBA00048623"/>
    </source>
</evidence>
<evidence type="ECO:0000256" key="10">
    <source>
        <dbReference type="ARBA" id="ARBA00022692"/>
    </source>
</evidence>
<dbReference type="Pfam" id="PF02654">
    <property type="entry name" value="CobS"/>
    <property type="match status" value="1"/>
</dbReference>
<comment type="pathway">
    <text evidence="3 19">Cofactor biosynthesis; adenosylcobalamin biosynthesis; adenosylcobalamin from cob(II)yrinate a,c-diamide: step 7/7.</text>
</comment>
<comment type="catalytic activity">
    <reaction evidence="18 19">
        <text>alpha-ribazole 5'-phosphate + adenosylcob(III)inamide-GDP = adenosylcob(III)alamin 5'-phosphate + GMP + H(+)</text>
        <dbReference type="Rhea" id="RHEA:23560"/>
        <dbReference type="ChEBI" id="CHEBI:15378"/>
        <dbReference type="ChEBI" id="CHEBI:57918"/>
        <dbReference type="ChEBI" id="CHEBI:58115"/>
        <dbReference type="ChEBI" id="CHEBI:60487"/>
        <dbReference type="ChEBI" id="CHEBI:60493"/>
        <dbReference type="EC" id="2.7.8.26"/>
    </reaction>
</comment>
<evidence type="ECO:0000256" key="7">
    <source>
        <dbReference type="ARBA" id="ARBA00022475"/>
    </source>
</evidence>
<feature type="transmembrane region" description="Helical" evidence="19">
    <location>
        <begin position="124"/>
        <end position="143"/>
    </location>
</feature>
<protein>
    <recommendedName>
        <fullName evidence="6 19">Adenosylcobinamide-GDP ribazoletransferase</fullName>
        <ecNumber evidence="5 19">2.7.8.26</ecNumber>
    </recommendedName>
    <alternativeName>
        <fullName evidence="16 19">Cobalamin synthase</fullName>
    </alternativeName>
    <alternativeName>
        <fullName evidence="15 19">Cobalamin-5'-phosphate synthase</fullName>
    </alternativeName>
</protein>
<reference evidence="20" key="1">
    <citation type="submission" date="2022-06" db="EMBL/GenBank/DDBJ databases">
        <title>Sneathiella actinostolidae sp. nov., isolated from a sea anemonein the Western Pacific Ocean.</title>
        <authorList>
            <person name="Wei M.J."/>
        </authorList>
    </citation>
    <scope>NUCLEOTIDE SEQUENCE</scope>
    <source>
        <strain evidence="20">PHK-P5</strain>
    </source>
</reference>
<feature type="transmembrane region" description="Helical" evidence="19">
    <location>
        <begin position="150"/>
        <end position="171"/>
    </location>
</feature>
<keyword evidence="8 19" id="KW-0169">Cobalamin biosynthesis</keyword>
<comment type="subcellular location">
    <subcellularLocation>
        <location evidence="2 19">Cell membrane</location>
        <topology evidence="2 19">Multi-pass membrane protein</topology>
    </subcellularLocation>
</comment>
<proteinExistence type="inferred from homology"/>
<gene>
    <name evidence="19" type="primary">cobS</name>
    <name evidence="20" type="ORF">NBZ79_04775</name>
</gene>
<evidence type="ECO:0000256" key="15">
    <source>
        <dbReference type="ARBA" id="ARBA00032605"/>
    </source>
</evidence>
<evidence type="ECO:0000256" key="3">
    <source>
        <dbReference type="ARBA" id="ARBA00004663"/>
    </source>
</evidence>
<evidence type="ECO:0000256" key="12">
    <source>
        <dbReference type="ARBA" id="ARBA00022989"/>
    </source>
</evidence>
<feature type="transmembrane region" description="Helical" evidence="19">
    <location>
        <begin position="243"/>
        <end position="263"/>
    </location>
</feature>
<dbReference type="PANTHER" id="PTHR34148">
    <property type="entry name" value="ADENOSYLCOBINAMIDE-GDP RIBAZOLETRANSFERASE"/>
    <property type="match status" value="1"/>
</dbReference>
<feature type="transmembrane region" description="Helical" evidence="19">
    <location>
        <begin position="21"/>
        <end position="39"/>
    </location>
</feature>
<evidence type="ECO:0000256" key="11">
    <source>
        <dbReference type="ARBA" id="ARBA00022842"/>
    </source>
</evidence>
<sequence>MTTDPSRDKAPSYKGNWVQDFLVSLVFLTRLPISLRFSFDMGALRTASRCFPIIGIIVGGLSGAVFLVAIAIDLPALLSAFLAIASQALLTGALHEDAIGDVADGFGGGTTRLEKLEIMHDSRVGTYAVLALIFVIGMKVVALSSAISPMMIFAILVSAATVSRALMTWGMYLMPSARTDGLSHSAGRPPILAPLSATVIAVLVAIVSLGNLIGATALLVAIISAALVGIIAYRQIGGQTGDVLGAIQQISELGFIIACVAVIL</sequence>
<accession>A0ABY4WCC0</accession>
<name>A0ABY4WCC0_9PROT</name>
<evidence type="ECO:0000256" key="1">
    <source>
        <dbReference type="ARBA" id="ARBA00001946"/>
    </source>
</evidence>
<keyword evidence="21" id="KW-1185">Reference proteome</keyword>
<dbReference type="RefSeq" id="WP_251935954.1">
    <property type="nucleotide sequence ID" value="NZ_CP098747.1"/>
</dbReference>
<keyword evidence="13 19" id="KW-0472">Membrane</keyword>
<dbReference type="PANTHER" id="PTHR34148:SF1">
    <property type="entry name" value="ADENOSYLCOBINAMIDE-GDP RIBAZOLETRANSFERASE"/>
    <property type="match status" value="1"/>
</dbReference>
<dbReference type="HAMAP" id="MF_00719">
    <property type="entry name" value="CobS"/>
    <property type="match status" value="1"/>
</dbReference>
<evidence type="ECO:0000256" key="16">
    <source>
        <dbReference type="ARBA" id="ARBA00032853"/>
    </source>
</evidence>
<evidence type="ECO:0000256" key="19">
    <source>
        <dbReference type="HAMAP-Rule" id="MF_00719"/>
    </source>
</evidence>
<evidence type="ECO:0000256" key="6">
    <source>
        <dbReference type="ARBA" id="ARBA00015850"/>
    </source>
</evidence>
<dbReference type="EC" id="2.7.8.26" evidence="5 19"/>
<keyword evidence="9 19" id="KW-0808">Transferase</keyword>
<evidence type="ECO:0000256" key="9">
    <source>
        <dbReference type="ARBA" id="ARBA00022679"/>
    </source>
</evidence>